<evidence type="ECO:0000256" key="2">
    <source>
        <dbReference type="ARBA" id="ARBA00022980"/>
    </source>
</evidence>
<dbReference type="Proteomes" id="UP000019112">
    <property type="component" value="Unassembled WGS sequence"/>
</dbReference>
<dbReference type="GO" id="GO:0003735">
    <property type="term" value="F:structural constituent of ribosome"/>
    <property type="evidence" value="ECO:0007669"/>
    <property type="project" value="InterPro"/>
</dbReference>
<name>W6TEJ6_HOLOB</name>
<dbReference type="InterPro" id="IPR011332">
    <property type="entry name" value="Ribosomal_zn-bd"/>
</dbReference>
<proteinExistence type="inferred from homology"/>
<dbReference type="InterPro" id="IPR002677">
    <property type="entry name" value="Ribosomal_bL32"/>
</dbReference>
<comment type="similarity">
    <text evidence="1 5">Belongs to the bacterial ribosomal protein bL32 family.</text>
</comment>
<evidence type="ECO:0000313" key="7">
    <source>
        <dbReference type="Proteomes" id="UP000019112"/>
    </source>
</evidence>
<dbReference type="EMBL" id="AWTR02000010">
    <property type="protein sequence ID" value="ETZ07713.1"/>
    <property type="molecule type" value="Genomic_DNA"/>
</dbReference>
<keyword evidence="7" id="KW-1185">Reference proteome</keyword>
<dbReference type="PANTHER" id="PTHR35534">
    <property type="entry name" value="50S RIBOSOMAL PROTEIN L32"/>
    <property type="match status" value="1"/>
</dbReference>
<gene>
    <name evidence="5" type="primary">rpmF</name>
    <name evidence="6" type="ORF">P618_200090</name>
</gene>
<evidence type="ECO:0000256" key="4">
    <source>
        <dbReference type="ARBA" id="ARBA00035178"/>
    </source>
</evidence>
<comment type="caution">
    <text evidence="6">The sequence shown here is derived from an EMBL/GenBank/DDBJ whole genome shotgun (WGS) entry which is preliminary data.</text>
</comment>
<accession>W6TEJ6</accession>
<keyword evidence="3 5" id="KW-0687">Ribonucleoprotein</keyword>
<dbReference type="Pfam" id="PF01783">
    <property type="entry name" value="Ribosomal_L32p"/>
    <property type="match status" value="1"/>
</dbReference>
<dbReference type="InterPro" id="IPR044957">
    <property type="entry name" value="Ribosomal_bL32_bact"/>
</dbReference>
<organism evidence="6 7">
    <name type="scientific">Holospora obtusa F1</name>
    <dbReference type="NCBI Taxonomy" id="1399147"/>
    <lineage>
        <taxon>Bacteria</taxon>
        <taxon>Pseudomonadati</taxon>
        <taxon>Pseudomonadota</taxon>
        <taxon>Alphaproteobacteria</taxon>
        <taxon>Holosporales</taxon>
        <taxon>Holosporaceae</taxon>
        <taxon>Holospora</taxon>
    </lineage>
</organism>
<evidence type="ECO:0000256" key="1">
    <source>
        <dbReference type="ARBA" id="ARBA00008560"/>
    </source>
</evidence>
<dbReference type="GO" id="GO:0006412">
    <property type="term" value="P:translation"/>
    <property type="evidence" value="ECO:0007669"/>
    <property type="project" value="UniProtKB-UniRule"/>
</dbReference>
<dbReference type="PANTHER" id="PTHR35534:SF1">
    <property type="entry name" value="LARGE RIBOSOMAL SUBUNIT PROTEIN BL32"/>
    <property type="match status" value="1"/>
</dbReference>
<evidence type="ECO:0000256" key="5">
    <source>
        <dbReference type="HAMAP-Rule" id="MF_00340"/>
    </source>
</evidence>
<evidence type="ECO:0000313" key="6">
    <source>
        <dbReference type="EMBL" id="ETZ07713.1"/>
    </source>
</evidence>
<dbReference type="HAMAP" id="MF_00340">
    <property type="entry name" value="Ribosomal_bL32"/>
    <property type="match status" value="1"/>
</dbReference>
<dbReference type="SUPFAM" id="SSF57829">
    <property type="entry name" value="Zn-binding ribosomal proteins"/>
    <property type="match status" value="1"/>
</dbReference>
<protein>
    <recommendedName>
        <fullName evidence="4 5">Large ribosomal subunit protein bL32</fullName>
    </recommendedName>
</protein>
<reference evidence="6 7" key="1">
    <citation type="journal article" date="2014" name="FEMS Microbiol. Lett.">
        <title>Draft genome sequences of three Holospora species (Holospora obtusa, Holospora undulata, and Holospora elegans), endonuclear symbiotic bacteria of the ciliate Paramecium caudatum.</title>
        <authorList>
            <person name="Dohra H."/>
            <person name="Tanaka K."/>
            <person name="Suzuki T."/>
            <person name="Fujishima M."/>
            <person name="Suzuki H."/>
        </authorList>
    </citation>
    <scope>NUCLEOTIDE SEQUENCE [LARGE SCALE GENOMIC DNA]</scope>
    <source>
        <strain evidence="6 7">F1</strain>
    </source>
</reference>
<sequence>MRRSHDHIKIHPVGVCEKCGQNKFPHHMCLECGYYKGRKVIITKAERRTLRREKKEN</sequence>
<dbReference type="AlphaFoldDB" id="W6TEJ6"/>
<evidence type="ECO:0000256" key="3">
    <source>
        <dbReference type="ARBA" id="ARBA00023274"/>
    </source>
</evidence>
<dbReference type="NCBIfam" id="TIGR01031">
    <property type="entry name" value="rpmF_bact"/>
    <property type="match status" value="1"/>
</dbReference>
<dbReference type="GO" id="GO:0015934">
    <property type="term" value="C:large ribosomal subunit"/>
    <property type="evidence" value="ECO:0007669"/>
    <property type="project" value="InterPro"/>
</dbReference>
<dbReference type="STRING" id="1399147.P618_200090"/>
<keyword evidence="2 5" id="KW-0689">Ribosomal protein</keyword>